<name>G0NXL0_CAEBE</name>
<keyword evidence="2" id="KW-1185">Reference proteome</keyword>
<dbReference type="InParanoid" id="G0NXL0"/>
<dbReference type="EMBL" id="GL379973">
    <property type="protein sequence ID" value="EGT39595.1"/>
    <property type="molecule type" value="Genomic_DNA"/>
</dbReference>
<protein>
    <submittedName>
        <fullName evidence="1">Uncharacterized protein</fullName>
    </submittedName>
</protein>
<reference evidence="2" key="1">
    <citation type="submission" date="2011-07" db="EMBL/GenBank/DDBJ databases">
        <authorList>
            <consortium name="Caenorhabditis brenneri Sequencing and Analysis Consortium"/>
            <person name="Wilson R.K."/>
        </authorList>
    </citation>
    <scope>NUCLEOTIDE SEQUENCE [LARGE SCALE GENOMIC DNA]</scope>
    <source>
        <strain evidence="2">PB2801</strain>
    </source>
</reference>
<sequence length="107" mass="12529">MNISYRIIGIDEIERVRVQDVTDVVYVEQMNHAGMEATFQQVTGSDKPCLFLYDVFVLHNNDIQSLRYDSFLLFEGRDYLYCSFIPHTNNGYNQAIRALRIELTLQD</sequence>
<dbReference type="HOGENOM" id="CLU_175770_0_0_1"/>
<gene>
    <name evidence="1" type="ORF">CAEBREN_13171</name>
</gene>
<evidence type="ECO:0000313" key="1">
    <source>
        <dbReference type="EMBL" id="EGT39595.1"/>
    </source>
</evidence>
<evidence type="ECO:0000313" key="2">
    <source>
        <dbReference type="Proteomes" id="UP000008068"/>
    </source>
</evidence>
<proteinExistence type="predicted"/>
<organism evidence="2">
    <name type="scientific">Caenorhabditis brenneri</name>
    <name type="common">Nematode worm</name>
    <dbReference type="NCBI Taxonomy" id="135651"/>
    <lineage>
        <taxon>Eukaryota</taxon>
        <taxon>Metazoa</taxon>
        <taxon>Ecdysozoa</taxon>
        <taxon>Nematoda</taxon>
        <taxon>Chromadorea</taxon>
        <taxon>Rhabditida</taxon>
        <taxon>Rhabditina</taxon>
        <taxon>Rhabditomorpha</taxon>
        <taxon>Rhabditoidea</taxon>
        <taxon>Rhabditidae</taxon>
        <taxon>Peloderinae</taxon>
        <taxon>Caenorhabditis</taxon>
    </lineage>
</organism>
<dbReference type="Proteomes" id="UP000008068">
    <property type="component" value="Unassembled WGS sequence"/>
</dbReference>
<accession>G0NXL0</accession>
<dbReference type="AlphaFoldDB" id="G0NXL0"/>